<feature type="non-terminal residue" evidence="3">
    <location>
        <position position="1"/>
    </location>
</feature>
<dbReference type="EMBL" id="JAANIA010002734">
    <property type="protein sequence ID" value="KAG5309974.1"/>
    <property type="molecule type" value="Genomic_DNA"/>
</dbReference>
<dbReference type="AlphaFoldDB" id="A0A836EDF6"/>
<organism evidence="3 4">
    <name type="scientific">Pseudoatta argentina</name>
    <dbReference type="NCBI Taxonomy" id="621737"/>
    <lineage>
        <taxon>Eukaryota</taxon>
        <taxon>Metazoa</taxon>
        <taxon>Ecdysozoa</taxon>
        <taxon>Arthropoda</taxon>
        <taxon>Hexapoda</taxon>
        <taxon>Insecta</taxon>
        <taxon>Pterygota</taxon>
        <taxon>Neoptera</taxon>
        <taxon>Endopterygota</taxon>
        <taxon>Hymenoptera</taxon>
        <taxon>Apocrita</taxon>
        <taxon>Aculeata</taxon>
        <taxon>Formicoidea</taxon>
        <taxon>Formicidae</taxon>
        <taxon>Myrmicinae</taxon>
        <taxon>Pseudoatta</taxon>
    </lineage>
</organism>
<evidence type="ECO:0000313" key="3">
    <source>
        <dbReference type="EMBL" id="KAG5309974.1"/>
    </source>
</evidence>
<feature type="non-terminal residue" evidence="3">
    <location>
        <position position="310"/>
    </location>
</feature>
<evidence type="ECO:0000313" key="4">
    <source>
        <dbReference type="Proteomes" id="UP000668214"/>
    </source>
</evidence>
<comment type="caution">
    <text evidence="3">The sequence shown here is derived from an EMBL/GenBank/DDBJ whole genome shotgun (WGS) entry which is preliminary data.</text>
</comment>
<dbReference type="Pfam" id="PF17906">
    <property type="entry name" value="HTH_48"/>
    <property type="match status" value="1"/>
</dbReference>
<dbReference type="PANTHER" id="PTHR33480:SF1">
    <property type="entry name" value="TYR RECOMBINASE DOMAIN-CONTAINING PROTEIN"/>
    <property type="match status" value="1"/>
</dbReference>
<proteinExistence type="predicted"/>
<name>A0A836EDF6_9HYME</name>
<feature type="compositionally biased region" description="Basic and acidic residues" evidence="1">
    <location>
        <begin position="216"/>
        <end position="230"/>
    </location>
</feature>
<dbReference type="PANTHER" id="PTHR33480">
    <property type="entry name" value="SET DOMAIN-CONTAINING PROTEIN-RELATED"/>
    <property type="match status" value="1"/>
</dbReference>
<dbReference type="InterPro" id="IPR041426">
    <property type="entry name" value="Mos1_HTH"/>
</dbReference>
<keyword evidence="4" id="KW-1185">Reference proteome</keyword>
<reference evidence="3" key="1">
    <citation type="submission" date="2020-02" db="EMBL/GenBank/DDBJ databases">
        <title>Relaxed selection underlies rapid genomic changes in the transitions from sociality to social parasitism in ants.</title>
        <authorList>
            <person name="Bi X."/>
        </authorList>
    </citation>
    <scope>NUCLEOTIDE SEQUENCE</scope>
    <source>
        <strain evidence="3">BGI-DK2014c</strain>
        <tissue evidence="3">Whole body</tissue>
    </source>
</reference>
<feature type="region of interest" description="Disordered" evidence="1">
    <location>
        <begin position="214"/>
        <end position="247"/>
    </location>
</feature>
<gene>
    <name evidence="3" type="ORF">G6Z78_0008892</name>
</gene>
<feature type="domain" description="Mos1 transposase HTH" evidence="2">
    <location>
        <begin position="8"/>
        <end position="57"/>
    </location>
</feature>
<sequence>MSKFVPYKVFLRGVLLHYFNMNKSAAEAHRILVDVYSEHALAEQTCRKWFARFKAGDISSNAISNNITRIIRYDEILIIYANQMCEKYRSQHHHNMIRARLRLLGRFLVVAIYNSEERLAEDFLKLLIIDIHKRDNYNKKINLPSLEDIKKIFLLFNKRRSGEMQRVLIADFQNYEKIHKDMNSEVYSSLLEKNRKIAEKYVRFCIRGKLGSSNHSENEVDKNSHDDRVNSNENTLSPYGKTKRTRWSQKEKEAAFHAFVTHMENFILPSLKEIEDVKKKYKAFATRISPQINSWLNNQQKAVHKSEVLC</sequence>
<dbReference type="Gene3D" id="1.10.10.1450">
    <property type="match status" value="1"/>
</dbReference>
<dbReference type="Proteomes" id="UP000668214">
    <property type="component" value="Unassembled WGS sequence"/>
</dbReference>
<evidence type="ECO:0000256" key="1">
    <source>
        <dbReference type="SAM" id="MobiDB-lite"/>
    </source>
</evidence>
<accession>A0A836EDF6</accession>
<evidence type="ECO:0000259" key="2">
    <source>
        <dbReference type="Pfam" id="PF17906"/>
    </source>
</evidence>
<protein>
    <submittedName>
        <fullName evidence="3">MOS1T transposase</fullName>
    </submittedName>
</protein>